<feature type="signal peptide" evidence="8">
    <location>
        <begin position="1"/>
        <end position="16"/>
    </location>
</feature>
<accession>A0A5S9EEF3</accession>
<dbReference type="EMBL" id="MG099662">
    <property type="protein sequence ID" value="AYV99148.1"/>
    <property type="molecule type" value="mRNA"/>
</dbReference>
<comment type="similarity">
    <text evidence="2">Belongs to the attacin/sarcotoxin-2 family.</text>
</comment>
<evidence type="ECO:0000256" key="2">
    <source>
        <dbReference type="ARBA" id="ARBA00007550"/>
    </source>
</evidence>
<keyword evidence="8" id="KW-0732">Signal</keyword>
<evidence type="ECO:0000256" key="7">
    <source>
        <dbReference type="ARBA" id="ARBA00023022"/>
    </source>
</evidence>
<dbReference type="AlphaFoldDB" id="A0A5S9EEF3"/>
<keyword evidence="7" id="KW-0044">Antibiotic</keyword>
<sequence length="163" mass="17624">MKFIVFSAFCLAVAAAMPYEIIEDEDGQQYYAVPISREKRQTKWNVNQSGVGISHTANIFDNNKHRLDGTASAAKNFNSHGLKPDQIGGRLDYNHKPSGAGAFVGADRTRGFGTDLNVGAKYNIHQSKNVGVDVTGQYGRHFGGPGGTGKPNYGVFLNAVARF</sequence>
<dbReference type="GO" id="GO:0005576">
    <property type="term" value="C:extracellular region"/>
    <property type="evidence" value="ECO:0007669"/>
    <property type="project" value="UniProtKB-SubCell"/>
</dbReference>
<dbReference type="GO" id="GO:0042742">
    <property type="term" value="P:defense response to bacterium"/>
    <property type="evidence" value="ECO:0007669"/>
    <property type="project" value="UniProtKB-KW"/>
</dbReference>
<dbReference type="GO" id="GO:0045087">
    <property type="term" value="P:innate immune response"/>
    <property type="evidence" value="ECO:0007669"/>
    <property type="project" value="UniProtKB-KW"/>
</dbReference>
<keyword evidence="6" id="KW-0391">Immunity</keyword>
<feature type="domain" description="Attacin C-terminal" evidence="9">
    <location>
        <begin position="49"/>
        <end position="163"/>
    </location>
</feature>
<keyword evidence="3" id="KW-0964">Secreted</keyword>
<evidence type="ECO:0000256" key="6">
    <source>
        <dbReference type="ARBA" id="ARBA00022859"/>
    </source>
</evidence>
<evidence type="ECO:0000256" key="4">
    <source>
        <dbReference type="ARBA" id="ARBA00022529"/>
    </source>
</evidence>
<evidence type="ECO:0000259" key="9">
    <source>
        <dbReference type="Pfam" id="PF03769"/>
    </source>
</evidence>
<name>A0A5S9EEF3_9CUCU</name>
<evidence type="ECO:0000256" key="8">
    <source>
        <dbReference type="SAM" id="SignalP"/>
    </source>
</evidence>
<keyword evidence="4" id="KW-0929">Antimicrobial</keyword>
<organism evidence="10">
    <name type="scientific">Octodonta nipae</name>
    <dbReference type="NCBI Taxonomy" id="1432747"/>
    <lineage>
        <taxon>Eukaryota</taxon>
        <taxon>Metazoa</taxon>
        <taxon>Ecdysozoa</taxon>
        <taxon>Arthropoda</taxon>
        <taxon>Hexapoda</taxon>
        <taxon>Insecta</taxon>
        <taxon>Pterygota</taxon>
        <taxon>Neoptera</taxon>
        <taxon>Endopterygota</taxon>
        <taxon>Coleoptera</taxon>
        <taxon>Polyphaga</taxon>
        <taxon>Cucujiformia</taxon>
        <taxon>Chrysomeloidea</taxon>
        <taxon>Chrysomelidae</taxon>
        <taxon>Cassidinae</taxon>
        <taxon>Octodonta</taxon>
    </lineage>
</organism>
<dbReference type="Pfam" id="PF03769">
    <property type="entry name" value="Attacin_C"/>
    <property type="match status" value="1"/>
</dbReference>
<keyword evidence="5" id="KW-0399">Innate immunity</keyword>
<evidence type="ECO:0000313" key="10">
    <source>
        <dbReference type="EMBL" id="AYV99148.1"/>
    </source>
</evidence>
<evidence type="ECO:0000256" key="5">
    <source>
        <dbReference type="ARBA" id="ARBA00022588"/>
    </source>
</evidence>
<evidence type="ECO:0000256" key="3">
    <source>
        <dbReference type="ARBA" id="ARBA00022525"/>
    </source>
</evidence>
<comment type="subcellular location">
    <subcellularLocation>
        <location evidence="1">Secreted</location>
    </subcellularLocation>
</comment>
<evidence type="ECO:0000256" key="1">
    <source>
        <dbReference type="ARBA" id="ARBA00004613"/>
    </source>
</evidence>
<feature type="chain" id="PRO_5024889057" evidence="8">
    <location>
        <begin position="17"/>
        <end position="163"/>
    </location>
</feature>
<proteinExistence type="evidence at transcript level"/>
<dbReference type="InterPro" id="IPR005521">
    <property type="entry name" value="Attacin_C"/>
</dbReference>
<protein>
    <submittedName>
        <fullName evidence="10">Attacin C3</fullName>
    </submittedName>
</protein>
<reference evidence="10" key="1">
    <citation type="submission" date="2017-10" db="EMBL/GenBank/DDBJ databases">
        <title>Molecular cloning and expression of two antimicrobial peptide gene families and their reactions in immune defense in an invasive pest Octodonta nipae on two host plants.</title>
        <authorList>
            <person name="Li J."/>
            <person name="Hou Y."/>
            <person name="Song Y."/>
            <person name="Meng E."/>
            <person name="Li R."/>
        </authorList>
    </citation>
    <scope>NUCLEOTIDE SEQUENCE</scope>
</reference>